<evidence type="ECO:0000256" key="2">
    <source>
        <dbReference type="ARBA" id="ARBA00022679"/>
    </source>
</evidence>
<dbReference type="EMBL" id="AM889285">
    <property type="protein sequence ID" value="CAP56508.1"/>
    <property type="molecule type" value="Genomic_DNA"/>
</dbReference>
<feature type="domain" description="Methyltransferase" evidence="4">
    <location>
        <begin position="27"/>
        <end position="121"/>
    </location>
</feature>
<dbReference type="Gene3D" id="3.40.50.150">
    <property type="entry name" value="Vaccinia Virus protein VP39"/>
    <property type="match status" value="1"/>
</dbReference>
<dbReference type="InterPro" id="IPR041698">
    <property type="entry name" value="Methyltransf_25"/>
</dbReference>
<dbReference type="AlphaFoldDB" id="A9HNV5"/>
<keyword evidence="3" id="KW-0949">S-adenosyl-L-methionine</keyword>
<proteinExistence type="predicted"/>
<dbReference type="PANTHER" id="PTHR43464:SF19">
    <property type="entry name" value="UBIQUINONE BIOSYNTHESIS O-METHYLTRANSFERASE, MITOCHONDRIAL"/>
    <property type="match status" value="1"/>
</dbReference>
<dbReference type="InterPro" id="IPR029063">
    <property type="entry name" value="SAM-dependent_MTases_sf"/>
</dbReference>
<organism evidence="5 6">
    <name type="scientific">Gluconacetobacter diazotrophicus (strain ATCC 49037 / DSM 5601 / CCUG 37298 / CIP 103539 / LMG 7603 / PAl5)</name>
    <dbReference type="NCBI Taxonomy" id="272568"/>
    <lineage>
        <taxon>Bacteria</taxon>
        <taxon>Pseudomonadati</taxon>
        <taxon>Pseudomonadota</taxon>
        <taxon>Alphaproteobacteria</taxon>
        <taxon>Acetobacterales</taxon>
        <taxon>Acetobacteraceae</taxon>
        <taxon>Gluconacetobacter</taxon>
    </lineage>
</organism>
<keyword evidence="2 5" id="KW-0808">Transferase</keyword>
<dbReference type="SUPFAM" id="SSF53335">
    <property type="entry name" value="S-adenosyl-L-methionine-dependent methyltransferases"/>
    <property type="match status" value="1"/>
</dbReference>
<reference evidence="5 6" key="1">
    <citation type="journal article" date="2009" name="BMC Genomics">
        <title>Complete genome sequence of the sugarcane nitrogen-fixing endophyte Gluconacetobacter diazotrophicus Pal5.</title>
        <authorList>
            <person name="Bertalan M."/>
            <person name="Albano R."/>
            <person name="Padua V."/>
            <person name="Rouws L."/>
            <person name="Rojas C."/>
            <person name="Hemerly A."/>
            <person name="Teixeira K."/>
            <person name="Schwab S."/>
            <person name="Araujo J."/>
            <person name="Oliveira A."/>
            <person name="Franca L."/>
            <person name="Magalhaes V."/>
            <person name="Alqueres S."/>
            <person name="Cardoso A."/>
            <person name="Almeida W."/>
            <person name="Loureiro M.M."/>
            <person name="Nogueira E."/>
            <person name="Cidade D."/>
            <person name="Oliveira D."/>
            <person name="Simao T."/>
            <person name="Macedo J."/>
            <person name="Valadao A."/>
            <person name="Dreschsel M."/>
            <person name="Freitas F."/>
            <person name="Vidal M."/>
            <person name="Guedes H."/>
            <person name="Rodrigues E."/>
            <person name="Meneses C."/>
            <person name="Brioso P."/>
            <person name="Pozzer L."/>
            <person name="Figueiredo D."/>
            <person name="Montano H."/>
            <person name="Junior J."/>
            <person name="Filho G."/>
            <person name="Flores V."/>
            <person name="Ferreira B."/>
            <person name="Branco A."/>
            <person name="Gonzalez P."/>
            <person name="Guillobel H."/>
            <person name="Lemos M."/>
            <person name="Seibel L."/>
            <person name="Macedo J."/>
            <person name="Alves-Ferreira M."/>
            <person name="Sachetto-Martins G."/>
            <person name="Coelho A."/>
            <person name="Santos E."/>
            <person name="Amaral G."/>
            <person name="Neves A."/>
            <person name="Pacheco A.B."/>
            <person name="Carvalho D."/>
            <person name="Lery L."/>
            <person name="Bisch P."/>
            <person name="Rossle S.C."/>
            <person name="Urmenyi T."/>
            <person name="Kruger W.V."/>
            <person name="Martins O."/>
            <person name="Baldani J.I."/>
            <person name="Ferreira P.C."/>
        </authorList>
    </citation>
    <scope>NUCLEOTIDE SEQUENCE [LARGE SCALE GENOMIC DNA]</scope>
    <source>
        <strain evidence="6">ATCC 49037 / DSM 5601 / CCUG 37298 / CIP 103539 / LMG 7603 / PAl5</strain>
    </source>
</reference>
<dbReference type="CDD" id="cd02440">
    <property type="entry name" value="AdoMet_MTases"/>
    <property type="match status" value="1"/>
</dbReference>
<dbReference type="PANTHER" id="PTHR43464">
    <property type="entry name" value="METHYLTRANSFERASE"/>
    <property type="match status" value="1"/>
</dbReference>
<evidence type="ECO:0000313" key="5">
    <source>
        <dbReference type="EMBL" id="CAP56508.1"/>
    </source>
</evidence>
<dbReference type="GO" id="GO:0032259">
    <property type="term" value="P:methylation"/>
    <property type="evidence" value="ECO:0007669"/>
    <property type="project" value="UniProtKB-KW"/>
</dbReference>
<keyword evidence="6" id="KW-1185">Reference proteome</keyword>
<protein>
    <submittedName>
        <fullName evidence="5">Putative methyltransferase</fullName>
    </submittedName>
</protein>
<accession>A9HNV5</accession>
<dbReference type="GO" id="GO:0008168">
    <property type="term" value="F:methyltransferase activity"/>
    <property type="evidence" value="ECO:0007669"/>
    <property type="project" value="UniProtKB-KW"/>
</dbReference>
<dbReference type="Proteomes" id="UP000001176">
    <property type="component" value="Chromosome"/>
</dbReference>
<gene>
    <name evidence="5" type="ordered locus">GDI2565</name>
</gene>
<name>A9HNV5_GLUDA</name>
<evidence type="ECO:0000259" key="4">
    <source>
        <dbReference type="Pfam" id="PF13649"/>
    </source>
</evidence>
<sequence length="171" mass="18661">MTTSAYERRKYATTLDHVGRGPFGLALELGCAIGIMSRALAARCDRLVAVDTAATALDHARRHCADCNRITFHRAFLPAEFPALRPGSCDLVVISELLYFLSPADIRRLADRVLAVRRPGGPIVLANWTGPTDTPCSGDDAATLFVARCRDRGLAMTVTAYHDGYRLDRLS</sequence>
<evidence type="ECO:0000313" key="6">
    <source>
        <dbReference type="Proteomes" id="UP000001176"/>
    </source>
</evidence>
<keyword evidence="1 5" id="KW-0489">Methyltransferase</keyword>
<dbReference type="KEGG" id="gdi:GDI2565"/>
<evidence type="ECO:0000256" key="3">
    <source>
        <dbReference type="ARBA" id="ARBA00022691"/>
    </source>
</evidence>
<dbReference type="Pfam" id="PF13649">
    <property type="entry name" value="Methyltransf_25"/>
    <property type="match status" value="1"/>
</dbReference>
<evidence type="ECO:0000256" key="1">
    <source>
        <dbReference type="ARBA" id="ARBA00022603"/>
    </source>
</evidence>